<organism evidence="2 3">
    <name type="scientific">Amborella trichopoda</name>
    <dbReference type="NCBI Taxonomy" id="13333"/>
    <lineage>
        <taxon>Eukaryota</taxon>
        <taxon>Viridiplantae</taxon>
        <taxon>Streptophyta</taxon>
        <taxon>Embryophyta</taxon>
        <taxon>Tracheophyta</taxon>
        <taxon>Spermatophyta</taxon>
        <taxon>Magnoliopsida</taxon>
        <taxon>Amborellales</taxon>
        <taxon>Amborellaceae</taxon>
        <taxon>Amborella</taxon>
    </lineage>
</organism>
<evidence type="ECO:0000313" key="2">
    <source>
        <dbReference type="EMBL" id="ERN06707.1"/>
    </source>
</evidence>
<evidence type="ECO:0000256" key="1">
    <source>
        <dbReference type="SAM" id="MobiDB-lite"/>
    </source>
</evidence>
<accession>W1P9Z8</accession>
<dbReference type="AlphaFoldDB" id="W1P9Z8"/>
<feature type="compositionally biased region" description="Basic and acidic residues" evidence="1">
    <location>
        <begin position="14"/>
        <end position="27"/>
    </location>
</feature>
<dbReference type="Gramene" id="ERN06707">
    <property type="protein sequence ID" value="ERN06707"/>
    <property type="gene ID" value="AMTR_s00058p00217020"/>
</dbReference>
<proteinExistence type="predicted"/>
<dbReference type="HOGENOM" id="CLU_2907068_0_0_1"/>
<dbReference type="Proteomes" id="UP000017836">
    <property type="component" value="Unassembled WGS sequence"/>
</dbReference>
<dbReference type="EMBL" id="KI393888">
    <property type="protein sequence ID" value="ERN06707.1"/>
    <property type="molecule type" value="Genomic_DNA"/>
</dbReference>
<feature type="region of interest" description="Disordered" evidence="1">
    <location>
        <begin position="1"/>
        <end position="63"/>
    </location>
</feature>
<keyword evidence="3" id="KW-1185">Reference proteome</keyword>
<gene>
    <name evidence="2" type="ORF">AMTR_s00058p00217020</name>
</gene>
<sequence>MEKRGVTSGCRFWAQDEGREMGEDRKKGATAGDGLIASGDHGLVEKRGKTRTVGGNEGRAATG</sequence>
<protein>
    <submittedName>
        <fullName evidence="2">Uncharacterized protein</fullName>
    </submittedName>
</protein>
<name>W1P9Z8_AMBTC</name>
<reference evidence="3" key="1">
    <citation type="journal article" date="2013" name="Science">
        <title>The Amborella genome and the evolution of flowering plants.</title>
        <authorList>
            <consortium name="Amborella Genome Project"/>
        </authorList>
    </citation>
    <scope>NUCLEOTIDE SEQUENCE [LARGE SCALE GENOMIC DNA]</scope>
</reference>
<evidence type="ECO:0000313" key="3">
    <source>
        <dbReference type="Proteomes" id="UP000017836"/>
    </source>
</evidence>